<name>A0A9W7MN72_HIBTR</name>
<dbReference type="Proteomes" id="UP001165190">
    <property type="component" value="Unassembled WGS sequence"/>
</dbReference>
<feature type="transmembrane region" description="Helical" evidence="9">
    <location>
        <begin position="577"/>
        <end position="596"/>
    </location>
</feature>
<dbReference type="InterPro" id="IPR002490">
    <property type="entry name" value="V-ATPase_116kDa_su"/>
</dbReference>
<feature type="transmembrane region" description="Helical" evidence="9">
    <location>
        <begin position="459"/>
        <end position="476"/>
    </location>
</feature>
<feature type="transmembrane region" description="Helical" evidence="9">
    <location>
        <begin position="539"/>
        <end position="557"/>
    </location>
</feature>
<proteinExistence type="inferred from homology"/>
<evidence type="ECO:0000256" key="6">
    <source>
        <dbReference type="ARBA" id="ARBA00022989"/>
    </source>
</evidence>
<gene>
    <name evidence="11" type="ORF">HRI_004231200</name>
</gene>
<keyword evidence="7 9" id="KW-0406">Ion transport</keyword>
<feature type="coiled-coil region" evidence="10">
    <location>
        <begin position="94"/>
        <end position="128"/>
    </location>
</feature>
<evidence type="ECO:0000256" key="10">
    <source>
        <dbReference type="SAM" id="Coils"/>
    </source>
</evidence>
<accession>A0A9W7MN72</accession>
<dbReference type="GO" id="GO:0007035">
    <property type="term" value="P:vacuolar acidification"/>
    <property type="evidence" value="ECO:0007669"/>
    <property type="project" value="TreeGrafter"/>
</dbReference>
<organism evidence="11 12">
    <name type="scientific">Hibiscus trionum</name>
    <name type="common">Flower of an hour</name>
    <dbReference type="NCBI Taxonomy" id="183268"/>
    <lineage>
        <taxon>Eukaryota</taxon>
        <taxon>Viridiplantae</taxon>
        <taxon>Streptophyta</taxon>
        <taxon>Embryophyta</taxon>
        <taxon>Tracheophyta</taxon>
        <taxon>Spermatophyta</taxon>
        <taxon>Magnoliopsida</taxon>
        <taxon>eudicotyledons</taxon>
        <taxon>Gunneridae</taxon>
        <taxon>Pentapetalae</taxon>
        <taxon>rosids</taxon>
        <taxon>malvids</taxon>
        <taxon>Malvales</taxon>
        <taxon>Malvaceae</taxon>
        <taxon>Malvoideae</taxon>
        <taxon>Hibiscus</taxon>
    </lineage>
</organism>
<dbReference type="GO" id="GO:0000220">
    <property type="term" value="C:vacuolar proton-transporting V-type ATPase, V0 domain"/>
    <property type="evidence" value="ECO:0007669"/>
    <property type="project" value="InterPro"/>
</dbReference>
<evidence type="ECO:0000256" key="3">
    <source>
        <dbReference type="ARBA" id="ARBA00022448"/>
    </source>
</evidence>
<evidence type="ECO:0000313" key="11">
    <source>
        <dbReference type="EMBL" id="GMJ05620.1"/>
    </source>
</evidence>
<dbReference type="GO" id="GO:0046961">
    <property type="term" value="F:proton-transporting ATPase activity, rotational mechanism"/>
    <property type="evidence" value="ECO:0007669"/>
    <property type="project" value="InterPro"/>
</dbReference>
<dbReference type="AlphaFoldDB" id="A0A9W7MN72"/>
<comment type="function">
    <text evidence="9">Essential component of the vacuolar proton pump (V-ATPase), a multimeric enzyme that catalyzes the translocation of protons across the membranes. Required for assembly and activity of the V-ATPase.</text>
</comment>
<keyword evidence="8 9" id="KW-0472">Membrane</keyword>
<feature type="transmembrane region" description="Helical" evidence="9">
    <location>
        <begin position="628"/>
        <end position="646"/>
    </location>
</feature>
<protein>
    <recommendedName>
        <fullName evidence="9">V-type proton ATPase subunit a</fullName>
    </recommendedName>
</protein>
<sequence length="804" mass="91176">MGDSRGGCCPPMDLFRSEPMQLVQLIIPMESARLTVSYLGDLGLLQFKDLNSEKSPFQRTYAGQIKKCGEMARTLRFFKEQMLKAGLSPSAKSVAQTDIDVDDLEVKLGELEAELIEMNANGEKLQRSYNELVEYKIVLKKAGDFFPSAQQSATAQRREIESSQMGEESIETPLLQEQVKLGFITGLVPRGKSMVFERILFRATRGNLFLKQVPIEAPVTDPVSGEKMEKNVFMVFYSGERAKNKILKICDAFGANRYPFYEDRGKQAQMISEVSGKISDLKSTIDAGSLHQDHLVRTIGDQFAQWNLKVKKEKLIHHTLNMLSLDVTKKCLVGEAWSPVFATKQIQEALQRASLDSNSQVGAILQVLHTRELPPTYFRTNKFTAAFQEIVDAYGVAKYQEANPGVYTIVTFPFLFAVMFGDWGHGICLLLATLILIVREKKLSSQKLGDITEMTFGGRYVILMMSLFSIYAGFIYNECFSVALDLFGPSAYACRDLSCRDAYSIGLTKVRDTYPFGVDPAWHGSRTELPFLNSLKMKMSILLGVAQMNLGIILSYCNATFFSNCLNIWFQFIPQMIFLNSLFGYLSLLIILKWFTGSQADLYHIMIYMFLSPTEELGDNQLFQGQKTVQLVLLLLALVSVPWMLLPKPFLLKRRHENRHRGQSYAPVQITDEANHGHEEFEFSEVFVHQLIHTIEFVLGAVSNTASYLRLWALSLAHSQLSIVFYEKVLLLAWGYDNMVILVVGIIIFIFATVGVLLIMETLSAFLHALRLHWVEFQNKFYEGDGYKFYSFSFAFIHDHDEDD</sequence>
<evidence type="ECO:0000256" key="9">
    <source>
        <dbReference type="RuleBase" id="RU361189"/>
    </source>
</evidence>
<dbReference type="Pfam" id="PF01496">
    <property type="entry name" value="V_ATPase_I"/>
    <property type="match status" value="1"/>
</dbReference>
<dbReference type="PIRSF" id="PIRSF001293">
    <property type="entry name" value="ATP6V0A1"/>
    <property type="match status" value="1"/>
</dbReference>
<evidence type="ECO:0000256" key="2">
    <source>
        <dbReference type="ARBA" id="ARBA00009904"/>
    </source>
</evidence>
<dbReference type="PANTHER" id="PTHR11629:SF112">
    <property type="entry name" value="V-TYPE PROTON ATPASE SUBUNIT A3"/>
    <property type="match status" value="1"/>
</dbReference>
<evidence type="ECO:0000256" key="7">
    <source>
        <dbReference type="ARBA" id="ARBA00023065"/>
    </source>
</evidence>
<dbReference type="EMBL" id="BSYR01000044">
    <property type="protein sequence ID" value="GMJ05620.1"/>
    <property type="molecule type" value="Genomic_DNA"/>
</dbReference>
<reference evidence="11" key="1">
    <citation type="submission" date="2023-05" db="EMBL/GenBank/DDBJ databases">
        <title>Genome and transcriptome analyses reveal genes involved in the formation of fine ridges on petal epidermal cells in Hibiscus trionum.</title>
        <authorList>
            <person name="Koshimizu S."/>
            <person name="Masuda S."/>
            <person name="Ishii T."/>
            <person name="Shirasu K."/>
            <person name="Hoshino A."/>
            <person name="Arita M."/>
        </authorList>
    </citation>
    <scope>NUCLEOTIDE SEQUENCE</scope>
    <source>
        <strain evidence="11">Hamamatsu line</strain>
    </source>
</reference>
<keyword evidence="5 9" id="KW-0375">Hydrogen ion transport</keyword>
<evidence type="ECO:0000256" key="5">
    <source>
        <dbReference type="ARBA" id="ARBA00022781"/>
    </source>
</evidence>
<keyword evidence="6 9" id="KW-1133">Transmembrane helix</keyword>
<keyword evidence="4 9" id="KW-0812">Transmembrane</keyword>
<feature type="transmembrane region" description="Helical" evidence="9">
    <location>
        <begin position="740"/>
        <end position="760"/>
    </location>
</feature>
<comment type="caution">
    <text evidence="11">The sequence shown here is derived from an EMBL/GenBank/DDBJ whole genome shotgun (WGS) entry which is preliminary data.</text>
</comment>
<keyword evidence="10" id="KW-0175">Coiled coil</keyword>
<comment type="subcellular location">
    <subcellularLocation>
        <location evidence="1">Membrane</location>
        <topology evidence="1">Multi-pass membrane protein</topology>
    </subcellularLocation>
</comment>
<dbReference type="InterPro" id="IPR026028">
    <property type="entry name" value="V-type_ATPase_116kDa_su_euka"/>
</dbReference>
<comment type="similarity">
    <text evidence="2 9">Belongs to the V-ATPase 116 kDa subunit family.</text>
</comment>
<dbReference type="GO" id="GO:0051117">
    <property type="term" value="F:ATPase binding"/>
    <property type="evidence" value="ECO:0007669"/>
    <property type="project" value="TreeGrafter"/>
</dbReference>
<evidence type="ECO:0000256" key="8">
    <source>
        <dbReference type="ARBA" id="ARBA00023136"/>
    </source>
</evidence>
<keyword evidence="12" id="KW-1185">Reference proteome</keyword>
<feature type="transmembrane region" description="Helical" evidence="9">
    <location>
        <begin position="414"/>
        <end position="438"/>
    </location>
</feature>
<keyword evidence="3 9" id="KW-0813">Transport</keyword>
<dbReference type="PANTHER" id="PTHR11629">
    <property type="entry name" value="VACUOLAR PROTON ATPASES"/>
    <property type="match status" value="1"/>
</dbReference>
<evidence type="ECO:0000256" key="4">
    <source>
        <dbReference type="ARBA" id="ARBA00022692"/>
    </source>
</evidence>
<evidence type="ECO:0000256" key="1">
    <source>
        <dbReference type="ARBA" id="ARBA00004141"/>
    </source>
</evidence>
<dbReference type="OrthoDB" id="10264220at2759"/>
<evidence type="ECO:0000313" key="12">
    <source>
        <dbReference type="Proteomes" id="UP001165190"/>
    </source>
</evidence>